<evidence type="ECO:0000313" key="4">
    <source>
        <dbReference type="EMBL" id="KAJ3584636.1"/>
    </source>
</evidence>
<reference evidence="4" key="1">
    <citation type="submission" date="2022-07" db="EMBL/GenBank/DDBJ databases">
        <title>Chromosome-level genome of Muraenolepis orangiensis.</title>
        <authorList>
            <person name="Kim J."/>
        </authorList>
    </citation>
    <scope>NUCLEOTIDE SEQUENCE</scope>
    <source>
        <strain evidence="4">KU_S4_2022</strain>
        <tissue evidence="4">Muscle</tissue>
    </source>
</reference>
<evidence type="ECO:0000313" key="5">
    <source>
        <dbReference type="Proteomes" id="UP001148018"/>
    </source>
</evidence>
<dbReference type="InterPro" id="IPR036770">
    <property type="entry name" value="Ankyrin_rpt-contain_sf"/>
</dbReference>
<dbReference type="PROSITE" id="PS50088">
    <property type="entry name" value="ANK_REPEAT"/>
    <property type="match status" value="1"/>
</dbReference>
<proteinExistence type="predicted"/>
<dbReference type="PANTHER" id="PTHR24173:SF74">
    <property type="entry name" value="ANKYRIN REPEAT DOMAIN-CONTAINING PROTEIN 16"/>
    <property type="match status" value="1"/>
</dbReference>
<dbReference type="Pfam" id="PF12796">
    <property type="entry name" value="Ank_2"/>
    <property type="match status" value="1"/>
</dbReference>
<dbReference type="SUPFAM" id="SSF48403">
    <property type="entry name" value="Ankyrin repeat"/>
    <property type="match status" value="1"/>
</dbReference>
<evidence type="ECO:0000256" key="3">
    <source>
        <dbReference type="PROSITE-ProRule" id="PRU00023"/>
    </source>
</evidence>
<feature type="repeat" description="ANK" evidence="3">
    <location>
        <begin position="53"/>
        <end position="85"/>
    </location>
</feature>
<dbReference type="Gene3D" id="1.25.40.20">
    <property type="entry name" value="Ankyrin repeat-containing domain"/>
    <property type="match status" value="1"/>
</dbReference>
<dbReference type="PANTHER" id="PTHR24173">
    <property type="entry name" value="ANKYRIN REPEAT CONTAINING"/>
    <property type="match status" value="1"/>
</dbReference>
<sequence length="124" mass="13502">MQELHLGGADISAQDSSGCTLLHHAVTAGSKESVRYILDNAPGDLLDVAEDLHGETALHRAASLCQRTICHFLVEAGASLMKTDLQGDTPKNRAEKACDAELAAYLENRQHYQMIQREDQETAV</sequence>
<keyword evidence="1" id="KW-0677">Repeat</keyword>
<gene>
    <name evidence="4" type="ORF">NHX12_015131</name>
</gene>
<dbReference type="OrthoDB" id="242257at2759"/>
<evidence type="ECO:0000256" key="1">
    <source>
        <dbReference type="ARBA" id="ARBA00022737"/>
    </source>
</evidence>
<accession>A0A9Q0I5S6</accession>
<dbReference type="SMART" id="SM00248">
    <property type="entry name" value="ANK"/>
    <property type="match status" value="2"/>
</dbReference>
<evidence type="ECO:0000256" key="2">
    <source>
        <dbReference type="ARBA" id="ARBA00023043"/>
    </source>
</evidence>
<dbReference type="AlphaFoldDB" id="A0A9Q0I5S6"/>
<protein>
    <submittedName>
        <fullName evidence="4">Uncharacterized protein</fullName>
    </submittedName>
</protein>
<keyword evidence="2 3" id="KW-0040">ANK repeat</keyword>
<dbReference type="FunFam" id="1.25.40.20:FF:000034">
    <property type="entry name" value="Diacylglycerol kinase"/>
    <property type="match status" value="1"/>
</dbReference>
<keyword evidence="5" id="KW-1185">Reference proteome</keyword>
<name>A0A9Q0I5S6_9TELE</name>
<dbReference type="InterPro" id="IPR002110">
    <property type="entry name" value="Ankyrin_rpt"/>
</dbReference>
<dbReference type="PROSITE" id="PS50297">
    <property type="entry name" value="ANK_REP_REGION"/>
    <property type="match status" value="1"/>
</dbReference>
<organism evidence="4 5">
    <name type="scientific">Muraenolepis orangiensis</name>
    <name type="common">Patagonian moray cod</name>
    <dbReference type="NCBI Taxonomy" id="630683"/>
    <lineage>
        <taxon>Eukaryota</taxon>
        <taxon>Metazoa</taxon>
        <taxon>Chordata</taxon>
        <taxon>Craniata</taxon>
        <taxon>Vertebrata</taxon>
        <taxon>Euteleostomi</taxon>
        <taxon>Actinopterygii</taxon>
        <taxon>Neopterygii</taxon>
        <taxon>Teleostei</taxon>
        <taxon>Neoteleostei</taxon>
        <taxon>Acanthomorphata</taxon>
        <taxon>Zeiogadaria</taxon>
        <taxon>Gadariae</taxon>
        <taxon>Gadiformes</taxon>
        <taxon>Muraenolepidoidei</taxon>
        <taxon>Muraenolepididae</taxon>
        <taxon>Muraenolepis</taxon>
    </lineage>
</organism>
<dbReference type="Proteomes" id="UP001148018">
    <property type="component" value="Unassembled WGS sequence"/>
</dbReference>
<dbReference type="EMBL" id="JANIIK010000119">
    <property type="protein sequence ID" value="KAJ3584636.1"/>
    <property type="molecule type" value="Genomic_DNA"/>
</dbReference>
<comment type="caution">
    <text evidence="4">The sequence shown here is derived from an EMBL/GenBank/DDBJ whole genome shotgun (WGS) entry which is preliminary data.</text>
</comment>